<dbReference type="AlphaFoldDB" id="A0A9D0ZGC9"/>
<dbReference type="EMBL" id="DVGA01000069">
    <property type="protein sequence ID" value="HIQ78961.1"/>
    <property type="molecule type" value="Genomic_DNA"/>
</dbReference>
<dbReference type="HAMAP" id="MF_01567">
    <property type="entry name" value="UPF0371"/>
    <property type="match status" value="1"/>
</dbReference>
<accession>A0A9D0ZGC9</accession>
<dbReference type="Gene3D" id="1.20.1570.10">
    <property type="entry name" value="dip2346 domain like"/>
    <property type="match status" value="1"/>
</dbReference>
<dbReference type="InterPro" id="IPR048496">
    <property type="entry name" value="DUF1846_N"/>
</dbReference>
<sequence>MHRQGFDNDKYLRLQSQKIRERIARFGGKLYLEFGGKLFDDYHASRVLPGFQPDSKVRMLLEMKDEAEIVIVISADDIERNKRRGDLGITYDEDTLRLIDAFRSIGLYVGSVSVTHYRGQPSADHFRQRLEAMDVRVYLQHWIPDYPSNLSFIVSDEGFGKNDYIETTRRLVVVTAPGPGSGKMATCLSQLYHEHQRGIKAGYAKFETFPIWNLPLKHPVNLAYEAATADLDDVNMIDPFHMEAYGEAAVNYNRDVEIFPVLSAMFERIYGESPYKSPTDMGVNMAGFCITDDAACRAASAQEIIRRYFASAVSLRQGLAEQNEVYKEELLMNQVGVKPADRAVVPAARQRAEETGGPAVAMEMPDGKIITGKTSPLLGASSACLLNALKYLGGIANEVTLIAPAIIEPIQHLKVSHMGNHNPRLHTDEVLIALSICAVTDPNAETAMEQLSALAGCEVHSTVILSRVDENVFQRLGMNLTCEPKYQTKKLYHGKK</sequence>
<dbReference type="Gene3D" id="3.10.630.10">
    <property type="entry name" value="dip2346 domain like"/>
    <property type="match status" value="1"/>
</dbReference>
<dbReference type="Pfam" id="PF08903">
    <property type="entry name" value="DUF1846"/>
    <property type="match status" value="1"/>
</dbReference>
<dbReference type="InterPro" id="IPR048441">
    <property type="entry name" value="DUF1846_C"/>
</dbReference>
<dbReference type="Gene3D" id="3.40.140.40">
    <property type="entry name" value="Domain of unknown function (DUF1846), C-terminal subdomain"/>
    <property type="match status" value="1"/>
</dbReference>
<reference evidence="4" key="2">
    <citation type="journal article" date="2021" name="PeerJ">
        <title>Extensive microbial diversity within the chicken gut microbiome revealed by metagenomics and culture.</title>
        <authorList>
            <person name="Gilroy R."/>
            <person name="Ravi A."/>
            <person name="Getino M."/>
            <person name="Pursley I."/>
            <person name="Horton D.L."/>
            <person name="Alikhan N.F."/>
            <person name="Baker D."/>
            <person name="Gharbi K."/>
            <person name="Hall N."/>
            <person name="Watson M."/>
            <person name="Adriaenssens E.M."/>
            <person name="Foster-Nyarko E."/>
            <person name="Jarju S."/>
            <person name="Secka A."/>
            <person name="Antonio M."/>
            <person name="Oren A."/>
            <person name="Chaudhuri R.R."/>
            <person name="La Ragione R."/>
            <person name="Hildebrand F."/>
            <person name="Pallen M.J."/>
        </authorList>
    </citation>
    <scope>NUCLEOTIDE SEQUENCE</scope>
    <source>
        <strain evidence="4">ChiBcolR7-354</strain>
    </source>
</reference>
<evidence type="ECO:0000259" key="2">
    <source>
        <dbReference type="Pfam" id="PF08903"/>
    </source>
</evidence>
<feature type="domain" description="DUF1846" evidence="3">
    <location>
        <begin position="341"/>
        <end position="492"/>
    </location>
</feature>
<evidence type="ECO:0000313" key="4">
    <source>
        <dbReference type="EMBL" id="HIQ78961.1"/>
    </source>
</evidence>
<proteinExistence type="inferred from homology"/>
<evidence type="ECO:0000259" key="3">
    <source>
        <dbReference type="Pfam" id="PF20921"/>
    </source>
</evidence>
<comment type="similarity">
    <text evidence="1">Belongs to the UPF0371 family.</text>
</comment>
<evidence type="ECO:0000256" key="1">
    <source>
        <dbReference type="HAMAP-Rule" id="MF_01567"/>
    </source>
</evidence>
<evidence type="ECO:0000313" key="5">
    <source>
        <dbReference type="Proteomes" id="UP000824262"/>
    </source>
</evidence>
<protein>
    <recommendedName>
        <fullName evidence="1">UPF0371 protein IAB77_06850</fullName>
    </recommendedName>
</protein>
<gene>
    <name evidence="4" type="ORF">IAB77_06850</name>
</gene>
<comment type="caution">
    <text evidence="4">The sequence shown here is derived from an EMBL/GenBank/DDBJ whole genome shotgun (WGS) entry which is preliminary data.</text>
</comment>
<dbReference type="InterPro" id="IPR014999">
    <property type="entry name" value="DUF1846"/>
</dbReference>
<dbReference type="Pfam" id="PF20921">
    <property type="entry name" value="DUF1846_C"/>
    <property type="match status" value="1"/>
</dbReference>
<dbReference type="Proteomes" id="UP000824262">
    <property type="component" value="Unassembled WGS sequence"/>
</dbReference>
<name>A0A9D0ZGC9_9FIRM</name>
<dbReference type="NCBIfam" id="NF010184">
    <property type="entry name" value="PRK13663.1"/>
    <property type="match status" value="1"/>
</dbReference>
<reference evidence="4" key="1">
    <citation type="submission" date="2020-10" db="EMBL/GenBank/DDBJ databases">
        <authorList>
            <person name="Gilroy R."/>
        </authorList>
    </citation>
    <scope>NUCLEOTIDE SEQUENCE</scope>
    <source>
        <strain evidence="4">ChiBcolR7-354</strain>
    </source>
</reference>
<organism evidence="4 5">
    <name type="scientific">Candidatus Scatomorpha intestinavium</name>
    <dbReference type="NCBI Taxonomy" id="2840922"/>
    <lineage>
        <taxon>Bacteria</taxon>
        <taxon>Bacillati</taxon>
        <taxon>Bacillota</taxon>
        <taxon>Clostridia</taxon>
        <taxon>Eubacteriales</taxon>
        <taxon>Candidatus Scatomorpha</taxon>
    </lineage>
</organism>
<dbReference type="PIRSF" id="PIRSF033132">
    <property type="entry name" value="DUF1846"/>
    <property type="match status" value="1"/>
</dbReference>
<feature type="domain" description="DUF1846" evidence="2">
    <location>
        <begin position="5"/>
        <end position="335"/>
    </location>
</feature>